<dbReference type="Gene3D" id="1.10.287.130">
    <property type="match status" value="1"/>
</dbReference>
<dbReference type="SUPFAM" id="SSF52172">
    <property type="entry name" value="CheY-like"/>
    <property type="match status" value="1"/>
</dbReference>
<comment type="subunit">
    <text evidence="14">At low DSF concentrations, interacts with RpfF.</text>
</comment>
<dbReference type="SUPFAM" id="SSF55874">
    <property type="entry name" value="ATPase domain of HSP90 chaperone/DNA topoisomerase II/histidine kinase"/>
    <property type="match status" value="1"/>
</dbReference>
<evidence type="ECO:0000256" key="15">
    <source>
        <dbReference type="ARBA" id="ARBA00068150"/>
    </source>
</evidence>
<dbReference type="Pfam" id="PF08448">
    <property type="entry name" value="PAS_4"/>
    <property type="match status" value="2"/>
</dbReference>
<dbReference type="SMART" id="SM00086">
    <property type="entry name" value="PAC"/>
    <property type="match status" value="1"/>
</dbReference>
<dbReference type="InterPro" id="IPR011006">
    <property type="entry name" value="CheY-like_superfamily"/>
</dbReference>
<dbReference type="Pfam" id="PF02518">
    <property type="entry name" value="HATPase_c"/>
    <property type="match status" value="1"/>
</dbReference>
<keyword evidence="10" id="KW-0067">ATP-binding</keyword>
<dbReference type="Pfam" id="PF00512">
    <property type="entry name" value="HisKA"/>
    <property type="match status" value="1"/>
</dbReference>
<comment type="subcellular location">
    <subcellularLocation>
        <location evidence="2">Cell membrane</location>
        <topology evidence="2">Multi-pass membrane protein</topology>
    </subcellularLocation>
</comment>
<evidence type="ECO:0000256" key="12">
    <source>
        <dbReference type="ARBA" id="ARBA00023012"/>
    </source>
</evidence>
<name>A0A7G7G3C2_9BACT</name>
<proteinExistence type="predicted"/>
<dbReference type="InterPro" id="IPR013655">
    <property type="entry name" value="PAS_fold_3"/>
</dbReference>
<dbReference type="InterPro" id="IPR003594">
    <property type="entry name" value="HATPase_dom"/>
</dbReference>
<dbReference type="InterPro" id="IPR035965">
    <property type="entry name" value="PAS-like_dom_sf"/>
</dbReference>
<feature type="domain" description="PAC" evidence="21">
    <location>
        <begin position="245"/>
        <end position="297"/>
    </location>
</feature>
<dbReference type="Pfam" id="PF00072">
    <property type="entry name" value="Response_reg"/>
    <property type="match status" value="1"/>
</dbReference>
<gene>
    <name evidence="23" type="ORF">HUW51_02540</name>
</gene>
<dbReference type="AlphaFoldDB" id="A0A7G7G3C2"/>
<feature type="domain" description="Response regulatory" evidence="19">
    <location>
        <begin position="683"/>
        <end position="801"/>
    </location>
</feature>
<evidence type="ECO:0000256" key="4">
    <source>
        <dbReference type="ARBA" id="ARBA00022475"/>
    </source>
</evidence>
<dbReference type="PROSITE" id="PS50109">
    <property type="entry name" value="HIS_KIN"/>
    <property type="match status" value="1"/>
</dbReference>
<keyword evidence="11" id="KW-1133">Transmembrane helix</keyword>
<dbReference type="Gene3D" id="3.30.450.20">
    <property type="entry name" value="PAS domain"/>
    <property type="match status" value="3"/>
</dbReference>
<evidence type="ECO:0000256" key="11">
    <source>
        <dbReference type="ARBA" id="ARBA00022989"/>
    </source>
</evidence>
<dbReference type="SMART" id="SM00448">
    <property type="entry name" value="REC"/>
    <property type="match status" value="1"/>
</dbReference>
<feature type="domain" description="PAS" evidence="20">
    <location>
        <begin position="298"/>
        <end position="368"/>
    </location>
</feature>
<dbReference type="InterPro" id="IPR036097">
    <property type="entry name" value="HisK_dim/P_sf"/>
</dbReference>
<evidence type="ECO:0000256" key="3">
    <source>
        <dbReference type="ARBA" id="ARBA00012438"/>
    </source>
</evidence>
<dbReference type="KEGG" id="aswu:HUW51_02540"/>
<evidence type="ECO:0000259" key="22">
    <source>
        <dbReference type="PROSITE" id="PS50894"/>
    </source>
</evidence>
<dbReference type="FunFam" id="1.10.287.130:FF:000002">
    <property type="entry name" value="Two-component osmosensing histidine kinase"/>
    <property type="match status" value="1"/>
</dbReference>
<keyword evidence="5 17" id="KW-0597">Phosphoprotein</keyword>
<evidence type="ECO:0000256" key="9">
    <source>
        <dbReference type="ARBA" id="ARBA00022777"/>
    </source>
</evidence>
<keyword evidence="8" id="KW-0547">Nucleotide-binding</keyword>
<dbReference type="SUPFAM" id="SSF47384">
    <property type="entry name" value="Homodimeric domain of signal transducing histidine kinase"/>
    <property type="match status" value="1"/>
</dbReference>
<dbReference type="Pfam" id="PF08447">
    <property type="entry name" value="PAS_3"/>
    <property type="match status" value="1"/>
</dbReference>
<keyword evidence="24" id="KW-1185">Reference proteome</keyword>
<dbReference type="InterPro" id="IPR036890">
    <property type="entry name" value="HATPase_C_sf"/>
</dbReference>
<dbReference type="InterPro" id="IPR001789">
    <property type="entry name" value="Sig_transdc_resp-reg_receiver"/>
</dbReference>
<dbReference type="SMART" id="SM00091">
    <property type="entry name" value="PAS"/>
    <property type="match status" value="3"/>
</dbReference>
<dbReference type="GO" id="GO:0005524">
    <property type="term" value="F:ATP binding"/>
    <property type="evidence" value="ECO:0007669"/>
    <property type="project" value="UniProtKB-KW"/>
</dbReference>
<evidence type="ECO:0000256" key="17">
    <source>
        <dbReference type="PROSITE-ProRule" id="PRU00169"/>
    </source>
</evidence>
<keyword evidence="4" id="KW-1003">Cell membrane</keyword>
<dbReference type="PANTHER" id="PTHR45339:SF1">
    <property type="entry name" value="HYBRID SIGNAL TRANSDUCTION HISTIDINE KINASE J"/>
    <property type="match status" value="1"/>
</dbReference>
<evidence type="ECO:0000256" key="5">
    <source>
        <dbReference type="ARBA" id="ARBA00022553"/>
    </source>
</evidence>
<evidence type="ECO:0000256" key="13">
    <source>
        <dbReference type="ARBA" id="ARBA00023136"/>
    </source>
</evidence>
<sequence length="944" mass="106992">MVWKPSMDGSTTVINRKAIHTVNTGHHDNLKFVEPRELPKMASTPEQLLLEIFHLDERLTLVAAPSGEIIFANKAFGQLVSINPQLLLGKNYLSLLYPDLKLIAAQRDLNQRVIQTKEIFRSEEKYVGPDKEEKWFLSSKQPITVIQETYLLVQLTEVTLDRINKPYSVEQQEFSTLVTENSSDFIGLHYSDGKILNYSANSKEIFDYETAELINSDPVNLIHPDDLPLIQEQRTKVLEEKQPGLLPHYRVRKKSGEYIWFETAIKWIKDEAGQFTYFISTSRDITERKKVEAALEKSEKKYRDLVSYSQAIIFTHTLDGTILTTNPIMQNILGYTELELTGLPFTDILRPKDRERYQEYLRDIRQHDKIVDVITVLDKQNQPKHLLFHNIKVNEPEVEPYIIAFAQDITERLEAEEELKRAKTKAEISAKSKEQFLANMSHEIRTPMNGIIGMASLLKKTPLDQSQQNYLRLIQESAQNLLVIINDVLDIAKIESGKLQFEEIPFNVNDILKSAQQSLIYKAEEKDILLDLKLLKLEHPIVKGDPYRLTQILINLLSNAIKFTQVGKVELAAEVIHESIFDYTLRVSVTDTGIGIASNKINTIFESFVQANTDTARKYGGSGLGLTICKNLVELQGGQIWVKSKPGKGTTFTFEITYAKVHQEPVTLENTPQIDYSSLSACKVLLAEDNAINQFMAESILHGWGVTVDIANNGKEAMALHEQANYDLILMDIQMPVMDGVEATRLIRQMVDPVKAQIPIIALTANALKGDSEIYLQAGMDDYMSKPYEEEKLFLKIAQNIRHSNLVIEPESEATKPETKPSMLPVENQYNLSLIQNLAKGDQSFVNQMVSMIITLIPEALQKMQAHTAAGEWYELSQVAHSIKPAVDTLMLPTIREQIVKIETDARNGKQVAHIPTEVSNVAQILQKVIAQLQQDFPDTDSQA</sequence>
<dbReference type="EC" id="2.7.13.3" evidence="3"/>
<dbReference type="PRINTS" id="PR00344">
    <property type="entry name" value="BCTRLSENSOR"/>
</dbReference>
<dbReference type="PROSITE" id="PS50112">
    <property type="entry name" value="PAS"/>
    <property type="match status" value="3"/>
</dbReference>
<evidence type="ECO:0000256" key="16">
    <source>
        <dbReference type="PROSITE-ProRule" id="PRU00110"/>
    </source>
</evidence>
<dbReference type="RefSeq" id="WP_185272444.1">
    <property type="nucleotide sequence ID" value="NZ_CP055156.1"/>
</dbReference>
<evidence type="ECO:0000259" key="18">
    <source>
        <dbReference type="PROSITE" id="PS50109"/>
    </source>
</evidence>
<dbReference type="NCBIfam" id="TIGR00229">
    <property type="entry name" value="sensory_box"/>
    <property type="match status" value="2"/>
</dbReference>
<accession>A0A7G7G3C2</accession>
<organism evidence="23 24">
    <name type="scientific">Adhaeribacter swui</name>
    <dbReference type="NCBI Taxonomy" id="2086471"/>
    <lineage>
        <taxon>Bacteria</taxon>
        <taxon>Pseudomonadati</taxon>
        <taxon>Bacteroidota</taxon>
        <taxon>Cytophagia</taxon>
        <taxon>Cytophagales</taxon>
        <taxon>Hymenobacteraceae</taxon>
        <taxon>Adhaeribacter</taxon>
    </lineage>
</organism>
<evidence type="ECO:0000256" key="6">
    <source>
        <dbReference type="ARBA" id="ARBA00022679"/>
    </source>
</evidence>
<dbReference type="InterPro" id="IPR004358">
    <property type="entry name" value="Sig_transdc_His_kin-like_C"/>
</dbReference>
<feature type="domain" description="HPt" evidence="22">
    <location>
        <begin position="842"/>
        <end position="940"/>
    </location>
</feature>
<dbReference type="PANTHER" id="PTHR45339">
    <property type="entry name" value="HYBRID SIGNAL TRANSDUCTION HISTIDINE KINASE J"/>
    <property type="match status" value="1"/>
</dbReference>
<feature type="domain" description="PAS" evidence="20">
    <location>
        <begin position="170"/>
        <end position="241"/>
    </location>
</feature>
<dbReference type="CDD" id="cd00082">
    <property type="entry name" value="HisKA"/>
    <property type="match status" value="1"/>
</dbReference>
<dbReference type="CDD" id="cd16922">
    <property type="entry name" value="HATPase_EvgS-ArcB-TorS-like"/>
    <property type="match status" value="1"/>
</dbReference>
<dbReference type="PROSITE" id="PS50113">
    <property type="entry name" value="PAC"/>
    <property type="match status" value="1"/>
</dbReference>
<dbReference type="InterPro" id="IPR001610">
    <property type="entry name" value="PAC"/>
</dbReference>
<dbReference type="Proteomes" id="UP000515237">
    <property type="component" value="Chromosome"/>
</dbReference>
<reference evidence="23 24" key="1">
    <citation type="journal article" date="2018" name="Int. J. Syst. Evol. Microbiol.">
        <title>Adhaeribacter swui sp. nov., isolated from wet mud.</title>
        <authorList>
            <person name="Kim D.U."/>
            <person name="Kim K.W."/>
            <person name="Kang M.S."/>
            <person name="Kim J.Y."/>
            <person name="Jang J.H."/>
            <person name="Kim M.K."/>
        </authorList>
    </citation>
    <scope>NUCLEOTIDE SEQUENCE [LARGE SCALE GENOMIC DNA]</scope>
    <source>
        <strain evidence="23 24">KCTC 52873</strain>
    </source>
</reference>
<keyword evidence="7" id="KW-0812">Transmembrane</keyword>
<keyword evidence="12" id="KW-0902">Two-component regulatory system</keyword>
<evidence type="ECO:0000313" key="24">
    <source>
        <dbReference type="Proteomes" id="UP000515237"/>
    </source>
</evidence>
<dbReference type="EMBL" id="CP055156">
    <property type="protein sequence ID" value="QNF31656.1"/>
    <property type="molecule type" value="Genomic_DNA"/>
</dbReference>
<dbReference type="Gene3D" id="3.40.50.2300">
    <property type="match status" value="1"/>
</dbReference>
<evidence type="ECO:0000259" key="19">
    <source>
        <dbReference type="PROSITE" id="PS50110"/>
    </source>
</evidence>
<evidence type="ECO:0000256" key="1">
    <source>
        <dbReference type="ARBA" id="ARBA00000085"/>
    </source>
</evidence>
<dbReference type="InterPro" id="IPR003661">
    <property type="entry name" value="HisK_dim/P_dom"/>
</dbReference>
<dbReference type="InterPro" id="IPR005467">
    <property type="entry name" value="His_kinase_dom"/>
</dbReference>
<dbReference type="SMART" id="SM00388">
    <property type="entry name" value="HisKA"/>
    <property type="match status" value="1"/>
</dbReference>
<feature type="modified residue" description="Phosphohistidine" evidence="16">
    <location>
        <position position="881"/>
    </location>
</feature>
<comment type="catalytic activity">
    <reaction evidence="1">
        <text>ATP + protein L-histidine = ADP + protein N-phospho-L-histidine.</text>
        <dbReference type="EC" id="2.7.13.3"/>
    </reaction>
</comment>
<dbReference type="InterPro" id="IPR000014">
    <property type="entry name" value="PAS"/>
</dbReference>
<evidence type="ECO:0000259" key="21">
    <source>
        <dbReference type="PROSITE" id="PS50113"/>
    </source>
</evidence>
<evidence type="ECO:0000256" key="10">
    <source>
        <dbReference type="ARBA" id="ARBA00022840"/>
    </source>
</evidence>
<dbReference type="InterPro" id="IPR008207">
    <property type="entry name" value="Sig_transdc_His_kin_Hpt_dom"/>
</dbReference>
<dbReference type="SUPFAM" id="SSF47226">
    <property type="entry name" value="Histidine-containing phosphotransfer domain, HPT domain"/>
    <property type="match status" value="1"/>
</dbReference>
<dbReference type="PROSITE" id="PS50110">
    <property type="entry name" value="RESPONSE_REGULATORY"/>
    <property type="match status" value="1"/>
</dbReference>
<feature type="modified residue" description="4-aspartylphosphate" evidence="17">
    <location>
        <position position="732"/>
    </location>
</feature>
<dbReference type="GO" id="GO:0005886">
    <property type="term" value="C:plasma membrane"/>
    <property type="evidence" value="ECO:0007669"/>
    <property type="project" value="UniProtKB-SubCell"/>
</dbReference>
<dbReference type="InterPro" id="IPR000700">
    <property type="entry name" value="PAS-assoc_C"/>
</dbReference>
<dbReference type="SUPFAM" id="SSF55785">
    <property type="entry name" value="PYP-like sensor domain (PAS domain)"/>
    <property type="match status" value="3"/>
</dbReference>
<evidence type="ECO:0000313" key="23">
    <source>
        <dbReference type="EMBL" id="QNF31656.1"/>
    </source>
</evidence>
<protein>
    <recommendedName>
        <fullName evidence="15">Sensory/regulatory protein RpfC</fullName>
        <ecNumber evidence="3">2.7.13.3</ecNumber>
    </recommendedName>
</protein>
<dbReference type="SMART" id="SM00387">
    <property type="entry name" value="HATPase_c"/>
    <property type="match status" value="1"/>
</dbReference>
<dbReference type="GO" id="GO:0000155">
    <property type="term" value="F:phosphorelay sensor kinase activity"/>
    <property type="evidence" value="ECO:0007669"/>
    <property type="project" value="InterPro"/>
</dbReference>
<keyword evidence="6" id="KW-0808">Transferase</keyword>
<dbReference type="PROSITE" id="PS50894">
    <property type="entry name" value="HPT"/>
    <property type="match status" value="1"/>
</dbReference>
<dbReference type="Gene3D" id="3.30.565.10">
    <property type="entry name" value="Histidine kinase-like ATPase, C-terminal domain"/>
    <property type="match status" value="1"/>
</dbReference>
<feature type="domain" description="PAS" evidence="20">
    <location>
        <begin position="45"/>
        <end position="99"/>
    </location>
</feature>
<evidence type="ECO:0000256" key="7">
    <source>
        <dbReference type="ARBA" id="ARBA00022692"/>
    </source>
</evidence>
<evidence type="ECO:0000259" key="20">
    <source>
        <dbReference type="PROSITE" id="PS50112"/>
    </source>
</evidence>
<dbReference type="FunFam" id="3.30.565.10:FF:000010">
    <property type="entry name" value="Sensor histidine kinase RcsC"/>
    <property type="match status" value="1"/>
</dbReference>
<feature type="domain" description="Histidine kinase" evidence="18">
    <location>
        <begin position="439"/>
        <end position="660"/>
    </location>
</feature>
<evidence type="ECO:0000256" key="8">
    <source>
        <dbReference type="ARBA" id="ARBA00022741"/>
    </source>
</evidence>
<keyword evidence="9" id="KW-0418">Kinase</keyword>
<dbReference type="CDD" id="cd17546">
    <property type="entry name" value="REC_hyHK_CKI1_RcsC-like"/>
    <property type="match status" value="1"/>
</dbReference>
<keyword evidence="13" id="KW-0472">Membrane</keyword>
<dbReference type="Gene3D" id="1.20.120.160">
    <property type="entry name" value="HPT domain"/>
    <property type="match status" value="1"/>
</dbReference>
<evidence type="ECO:0000256" key="2">
    <source>
        <dbReference type="ARBA" id="ARBA00004651"/>
    </source>
</evidence>
<dbReference type="CDD" id="cd00130">
    <property type="entry name" value="PAS"/>
    <property type="match status" value="3"/>
</dbReference>
<evidence type="ECO:0000256" key="14">
    <source>
        <dbReference type="ARBA" id="ARBA00064003"/>
    </source>
</evidence>
<dbReference type="InterPro" id="IPR013656">
    <property type="entry name" value="PAS_4"/>
</dbReference>
<dbReference type="InterPro" id="IPR036641">
    <property type="entry name" value="HPT_dom_sf"/>
</dbReference>